<sequence>MRQAIEERHPDNPLLNRFKSSEARKEFAGLIAFDKSRHGIGTVVGNIGELDQLLLASGSSQCIDRPVTQESSKPHARRAAVRIEAYCVLPELEERIVDKIGSERRLAGYPQRDPVETGGLPLVEQPESRLVCQATTMDENIEVIALRRHLLVLWKVGGTLAIVLVSGEPPTPNGVA</sequence>
<gene>
    <name evidence="1" type="ORF">NFI88_17155</name>
</gene>
<name>A0ABT1W1R3_9PROT</name>
<proteinExistence type="predicted"/>
<organism evidence="1 2">
    <name type="scientific">Rhizosaccharibacter radicis</name>
    <dbReference type="NCBI Taxonomy" id="2782605"/>
    <lineage>
        <taxon>Bacteria</taxon>
        <taxon>Pseudomonadati</taxon>
        <taxon>Pseudomonadota</taxon>
        <taxon>Alphaproteobacteria</taxon>
        <taxon>Acetobacterales</taxon>
        <taxon>Acetobacteraceae</taxon>
        <taxon>Rhizosaccharibacter</taxon>
    </lineage>
</organism>
<protein>
    <submittedName>
        <fullName evidence="1">Uncharacterized protein</fullName>
    </submittedName>
</protein>
<accession>A0ABT1W1R3</accession>
<evidence type="ECO:0000313" key="2">
    <source>
        <dbReference type="Proteomes" id="UP001524547"/>
    </source>
</evidence>
<reference evidence="1 2" key="1">
    <citation type="submission" date="2022-06" db="EMBL/GenBank/DDBJ databases">
        <title>Rhizosaccharibacter gen. nov. sp. nov. KSS12, endophytic bacteria isolated from sugarcane.</title>
        <authorList>
            <person name="Pitiwittayakul N."/>
        </authorList>
    </citation>
    <scope>NUCLEOTIDE SEQUENCE [LARGE SCALE GENOMIC DNA]</scope>
    <source>
        <strain evidence="1 2">KSS12</strain>
    </source>
</reference>
<dbReference type="EMBL" id="JAMZEJ010000017">
    <property type="protein sequence ID" value="MCQ8242546.1"/>
    <property type="molecule type" value="Genomic_DNA"/>
</dbReference>
<comment type="caution">
    <text evidence="1">The sequence shown here is derived from an EMBL/GenBank/DDBJ whole genome shotgun (WGS) entry which is preliminary data.</text>
</comment>
<dbReference type="Proteomes" id="UP001524547">
    <property type="component" value="Unassembled WGS sequence"/>
</dbReference>
<keyword evidence="2" id="KW-1185">Reference proteome</keyword>
<evidence type="ECO:0000313" key="1">
    <source>
        <dbReference type="EMBL" id="MCQ8242546.1"/>
    </source>
</evidence>